<accession>A0ABW0JAT3</accession>
<organism evidence="6 7">
    <name type="scientific">Paraburkholderia denitrificans</name>
    <dbReference type="NCBI Taxonomy" id="694025"/>
    <lineage>
        <taxon>Bacteria</taxon>
        <taxon>Pseudomonadati</taxon>
        <taxon>Pseudomonadota</taxon>
        <taxon>Betaproteobacteria</taxon>
        <taxon>Burkholderiales</taxon>
        <taxon>Burkholderiaceae</taxon>
        <taxon>Paraburkholderia</taxon>
    </lineage>
</organism>
<keyword evidence="3 5" id="KW-0949">S-adenosyl-L-methionine</keyword>
<dbReference type="RefSeq" id="WP_377712165.1">
    <property type="nucleotide sequence ID" value="NZ_JBHSMP010000017.1"/>
</dbReference>
<evidence type="ECO:0000256" key="3">
    <source>
        <dbReference type="ARBA" id="ARBA00022691"/>
    </source>
</evidence>
<dbReference type="SUPFAM" id="SSF111337">
    <property type="entry name" value="QueA-like"/>
    <property type="match status" value="1"/>
</dbReference>
<dbReference type="Gene3D" id="2.40.10.240">
    <property type="entry name" value="QueA-like"/>
    <property type="match status" value="1"/>
</dbReference>
<evidence type="ECO:0000256" key="2">
    <source>
        <dbReference type="ARBA" id="ARBA00022679"/>
    </source>
</evidence>
<dbReference type="Gene3D" id="3.40.1780.10">
    <property type="entry name" value="QueA-like"/>
    <property type="match status" value="1"/>
</dbReference>
<keyword evidence="2 5" id="KW-0808">Transferase</keyword>
<name>A0ABW0JAT3_9BURK</name>
<evidence type="ECO:0000313" key="7">
    <source>
        <dbReference type="Proteomes" id="UP001596103"/>
    </source>
</evidence>
<dbReference type="NCBIfam" id="TIGR00113">
    <property type="entry name" value="queA"/>
    <property type="match status" value="1"/>
</dbReference>
<comment type="pathway">
    <text evidence="5">tRNA modification; tRNA-queuosine biosynthesis.</text>
</comment>
<dbReference type="NCBIfam" id="NF001140">
    <property type="entry name" value="PRK00147.1"/>
    <property type="match status" value="1"/>
</dbReference>
<dbReference type="InterPro" id="IPR042119">
    <property type="entry name" value="QueA_dom2"/>
</dbReference>
<dbReference type="HAMAP" id="MF_00113">
    <property type="entry name" value="QueA"/>
    <property type="match status" value="1"/>
</dbReference>
<dbReference type="Pfam" id="PF02547">
    <property type="entry name" value="Queuosine_synth"/>
    <property type="match status" value="1"/>
</dbReference>
<evidence type="ECO:0000256" key="1">
    <source>
        <dbReference type="ARBA" id="ARBA00022490"/>
    </source>
</evidence>
<keyword evidence="6" id="KW-0328">Glycosyltransferase</keyword>
<evidence type="ECO:0000256" key="5">
    <source>
        <dbReference type="HAMAP-Rule" id="MF_00113"/>
    </source>
</evidence>
<comment type="function">
    <text evidence="5">Transfers and isomerizes the ribose moiety from AdoMet to the 7-aminomethyl group of 7-deazaguanine (preQ1-tRNA) to give epoxyqueuosine (oQ-tRNA).</text>
</comment>
<comment type="subunit">
    <text evidence="5">Monomer.</text>
</comment>
<dbReference type="InterPro" id="IPR003699">
    <property type="entry name" value="QueA"/>
</dbReference>
<protein>
    <recommendedName>
        <fullName evidence="5">S-adenosylmethionine:tRNA ribosyltransferase-isomerase</fullName>
        <ecNumber evidence="5">2.4.99.17</ecNumber>
    </recommendedName>
    <alternativeName>
        <fullName evidence="5">Queuosine biosynthesis protein QueA</fullName>
    </alternativeName>
</protein>
<dbReference type="PANTHER" id="PTHR30307:SF0">
    <property type="entry name" value="S-ADENOSYLMETHIONINE:TRNA RIBOSYLTRANSFERASE-ISOMERASE"/>
    <property type="match status" value="1"/>
</dbReference>
<dbReference type="Proteomes" id="UP001596103">
    <property type="component" value="Unassembled WGS sequence"/>
</dbReference>
<comment type="similarity">
    <text evidence="5">Belongs to the QueA family.</text>
</comment>
<comment type="catalytic activity">
    <reaction evidence="5">
        <text>7-aminomethyl-7-carbaguanosine(34) in tRNA + S-adenosyl-L-methionine = epoxyqueuosine(34) in tRNA + adenine + L-methionine + 2 H(+)</text>
        <dbReference type="Rhea" id="RHEA:32155"/>
        <dbReference type="Rhea" id="RHEA-COMP:10342"/>
        <dbReference type="Rhea" id="RHEA-COMP:18582"/>
        <dbReference type="ChEBI" id="CHEBI:15378"/>
        <dbReference type="ChEBI" id="CHEBI:16708"/>
        <dbReference type="ChEBI" id="CHEBI:57844"/>
        <dbReference type="ChEBI" id="CHEBI:59789"/>
        <dbReference type="ChEBI" id="CHEBI:82833"/>
        <dbReference type="ChEBI" id="CHEBI:194443"/>
        <dbReference type="EC" id="2.4.99.17"/>
    </reaction>
</comment>
<comment type="subcellular location">
    <subcellularLocation>
        <location evidence="5">Cytoplasm</location>
    </subcellularLocation>
</comment>
<keyword evidence="7" id="KW-1185">Reference proteome</keyword>
<reference evidence="7" key="1">
    <citation type="journal article" date="2019" name="Int. J. Syst. Evol. Microbiol.">
        <title>The Global Catalogue of Microorganisms (GCM) 10K type strain sequencing project: providing services to taxonomists for standard genome sequencing and annotation.</title>
        <authorList>
            <consortium name="The Broad Institute Genomics Platform"/>
            <consortium name="The Broad Institute Genome Sequencing Center for Infectious Disease"/>
            <person name="Wu L."/>
            <person name="Ma J."/>
        </authorList>
    </citation>
    <scope>NUCLEOTIDE SEQUENCE [LARGE SCALE GENOMIC DNA]</scope>
    <source>
        <strain evidence="7">CCUG 56042</strain>
    </source>
</reference>
<keyword evidence="4 5" id="KW-0671">Queuosine biosynthesis</keyword>
<sequence length="422" mass="46015">MRQDPLPLARERVARNACCTSTNASANGPAIIAARRTAAGIVVLIAARKPPLAQAPPKAISRISVSSGRMFKLSDFDFDLPEELIAQTALPERSASRLLEVDNRVQPARLTDRRFAELPECLAPGDLLVFNDTKVLKARFFGQKASGGKIEVLVERLTGARTALAQIRASKSPAPGTTLRLADAFDVTVGERVEPFYTLHFPDDCLTLIEQHGRLPLPPYITHDADSTDETRYQTVFAQNPGAVAAPTAGLHFDDALLAKFDAMGVEHATLTLHVGAGTFQPVRVDNIAEHKMHSEWYQLPQSLVDKIAATRARGGRVIAVGTTSMRALEAAARDAEREGLALAATSAETDIFITPGYKFRVVDRLVTNFHLPKSTLLMLVSAFAGVETIRAAYRHAIEARYRFFSYGDAMLLTRSENALDE</sequence>
<proteinExistence type="inferred from homology"/>
<dbReference type="EC" id="2.4.99.17" evidence="5"/>
<keyword evidence="1 5" id="KW-0963">Cytoplasm</keyword>
<evidence type="ECO:0000313" key="6">
    <source>
        <dbReference type="EMBL" id="MFC5430040.1"/>
    </source>
</evidence>
<evidence type="ECO:0000256" key="4">
    <source>
        <dbReference type="ARBA" id="ARBA00022785"/>
    </source>
</evidence>
<gene>
    <name evidence="5 6" type="primary">queA</name>
    <name evidence="6" type="ORF">ACFPTO_14695</name>
</gene>
<dbReference type="GO" id="GO:0051075">
    <property type="term" value="F:S-adenosylmethionine:tRNA ribosyltransferase-isomerase activity"/>
    <property type="evidence" value="ECO:0007669"/>
    <property type="project" value="UniProtKB-EC"/>
</dbReference>
<dbReference type="InterPro" id="IPR042118">
    <property type="entry name" value="QueA_dom1"/>
</dbReference>
<dbReference type="PANTHER" id="PTHR30307">
    <property type="entry name" value="S-ADENOSYLMETHIONINE:TRNA RIBOSYLTRANSFERASE-ISOMERASE"/>
    <property type="match status" value="1"/>
</dbReference>
<dbReference type="EMBL" id="JBHSMP010000017">
    <property type="protein sequence ID" value="MFC5430040.1"/>
    <property type="molecule type" value="Genomic_DNA"/>
</dbReference>
<dbReference type="InterPro" id="IPR036100">
    <property type="entry name" value="QueA_sf"/>
</dbReference>
<comment type="caution">
    <text evidence="6">The sequence shown here is derived from an EMBL/GenBank/DDBJ whole genome shotgun (WGS) entry which is preliminary data.</text>
</comment>